<gene>
    <name evidence="3" type="ORF">BINO364_LOCUS13446</name>
</gene>
<dbReference type="OrthoDB" id="6912745at2759"/>
<evidence type="ECO:0000313" key="3">
    <source>
        <dbReference type="EMBL" id="CAH0728201.1"/>
    </source>
</evidence>
<dbReference type="GO" id="GO:0030677">
    <property type="term" value="C:ribonuclease P complex"/>
    <property type="evidence" value="ECO:0007669"/>
    <property type="project" value="InterPro"/>
</dbReference>
<dbReference type="GO" id="GO:0001682">
    <property type="term" value="P:tRNA 5'-leader removal"/>
    <property type="evidence" value="ECO:0007669"/>
    <property type="project" value="InterPro"/>
</dbReference>
<dbReference type="InterPro" id="IPR002759">
    <property type="entry name" value="Pop5/Rpp14/Rnp2-like"/>
</dbReference>
<evidence type="ECO:0000313" key="4">
    <source>
        <dbReference type="Proteomes" id="UP000838878"/>
    </source>
</evidence>
<feature type="non-terminal residue" evidence="3">
    <location>
        <position position="97"/>
    </location>
</feature>
<comment type="similarity">
    <text evidence="1">Belongs to the eukaryotic/archaeal RNase P protein component 2 family.</text>
</comment>
<dbReference type="InterPro" id="IPR038085">
    <property type="entry name" value="Rnp2-like_sf"/>
</dbReference>
<dbReference type="Pfam" id="PF01900">
    <property type="entry name" value="RNase_P_Rpp14"/>
    <property type="match status" value="1"/>
</dbReference>
<evidence type="ECO:0000256" key="2">
    <source>
        <dbReference type="ARBA" id="ARBA00022694"/>
    </source>
</evidence>
<proteinExistence type="inferred from homology"/>
<dbReference type="EMBL" id="OV170227">
    <property type="protein sequence ID" value="CAH0728201.1"/>
    <property type="molecule type" value="Genomic_DNA"/>
</dbReference>
<reference evidence="3" key="1">
    <citation type="submission" date="2021-12" db="EMBL/GenBank/DDBJ databases">
        <authorList>
            <person name="Martin H S."/>
        </authorList>
    </citation>
    <scope>NUCLEOTIDE SEQUENCE</scope>
</reference>
<dbReference type="Gene3D" id="3.30.70.3250">
    <property type="entry name" value="Ribonuclease P, Pop5 subunit"/>
    <property type="match status" value="1"/>
</dbReference>
<keyword evidence="4" id="KW-1185">Reference proteome</keyword>
<dbReference type="SUPFAM" id="SSF160350">
    <property type="entry name" value="Rnp2-like"/>
    <property type="match status" value="1"/>
</dbReference>
<keyword evidence="2" id="KW-0819">tRNA processing</keyword>
<dbReference type="Proteomes" id="UP000838878">
    <property type="component" value="Chromosome 7"/>
</dbReference>
<name>A0A8J9YHQ3_9NEOP</name>
<accession>A0A8J9YHQ3</accession>
<protein>
    <submittedName>
        <fullName evidence="3">Uncharacterized protein</fullName>
    </submittedName>
</protein>
<sequence>MCSRYFYLNLEINLSSSGTPELIVQSILQQAIRELFGECCGARADVLRVSVSPVRTEPARVLLRVRSPHLRHLRAAIALSPANIRVIAEAPTLQALV</sequence>
<dbReference type="AlphaFoldDB" id="A0A8J9YHQ3"/>
<organism evidence="3 4">
    <name type="scientific">Brenthis ino</name>
    <name type="common">lesser marbled fritillary</name>
    <dbReference type="NCBI Taxonomy" id="405034"/>
    <lineage>
        <taxon>Eukaryota</taxon>
        <taxon>Metazoa</taxon>
        <taxon>Ecdysozoa</taxon>
        <taxon>Arthropoda</taxon>
        <taxon>Hexapoda</taxon>
        <taxon>Insecta</taxon>
        <taxon>Pterygota</taxon>
        <taxon>Neoptera</taxon>
        <taxon>Endopterygota</taxon>
        <taxon>Lepidoptera</taxon>
        <taxon>Glossata</taxon>
        <taxon>Ditrysia</taxon>
        <taxon>Papilionoidea</taxon>
        <taxon>Nymphalidae</taxon>
        <taxon>Heliconiinae</taxon>
        <taxon>Argynnini</taxon>
        <taxon>Brenthis</taxon>
    </lineage>
</organism>
<evidence type="ECO:0000256" key="1">
    <source>
        <dbReference type="ARBA" id="ARBA00010800"/>
    </source>
</evidence>